<feature type="transmembrane region" description="Helical" evidence="1">
    <location>
        <begin position="20"/>
        <end position="40"/>
    </location>
</feature>
<comment type="caution">
    <text evidence="2">The sequence shown here is derived from an EMBL/GenBank/DDBJ whole genome shotgun (WGS) entry which is preliminary data.</text>
</comment>
<accession>A0A5J4QYE6</accession>
<reference evidence="2" key="1">
    <citation type="submission" date="2019-03" db="EMBL/GenBank/DDBJ databases">
        <title>Single cell metagenomics reveals metabolic interactions within the superorganism composed of flagellate Streblomastix strix and complex community of Bacteroidetes bacteria on its surface.</title>
        <authorList>
            <person name="Treitli S.C."/>
            <person name="Kolisko M."/>
            <person name="Husnik F."/>
            <person name="Keeling P."/>
            <person name="Hampl V."/>
        </authorList>
    </citation>
    <scope>NUCLEOTIDE SEQUENCE</scope>
    <source>
        <strain evidence="2">STM</strain>
    </source>
</reference>
<keyword evidence="1" id="KW-0472">Membrane</keyword>
<keyword evidence="1" id="KW-0812">Transmembrane</keyword>
<evidence type="ECO:0000256" key="1">
    <source>
        <dbReference type="SAM" id="Phobius"/>
    </source>
</evidence>
<evidence type="ECO:0000313" key="2">
    <source>
        <dbReference type="EMBL" id="KAA6325960.1"/>
    </source>
</evidence>
<protein>
    <submittedName>
        <fullName evidence="2">Uncharacterized protein</fullName>
    </submittedName>
</protein>
<proteinExistence type="predicted"/>
<sequence length="77" mass="8624">QGFTSLTGFVGETLYTSFLIFMYPTVYTYITHACYLAYFFGSTSLGLQQDNMATVTKTMALACFEPQLQRPVLRGAE</sequence>
<gene>
    <name evidence="2" type="ORF">EZS27_024877</name>
</gene>
<name>A0A5J4QYE6_9ZZZZ</name>
<keyword evidence="1" id="KW-1133">Transmembrane helix</keyword>
<dbReference type="EMBL" id="SNRY01002256">
    <property type="protein sequence ID" value="KAA6325960.1"/>
    <property type="molecule type" value="Genomic_DNA"/>
</dbReference>
<organism evidence="2">
    <name type="scientific">termite gut metagenome</name>
    <dbReference type="NCBI Taxonomy" id="433724"/>
    <lineage>
        <taxon>unclassified sequences</taxon>
        <taxon>metagenomes</taxon>
        <taxon>organismal metagenomes</taxon>
    </lineage>
</organism>
<feature type="non-terminal residue" evidence="2">
    <location>
        <position position="1"/>
    </location>
</feature>
<dbReference type="AlphaFoldDB" id="A0A5J4QYE6"/>